<feature type="compositionally biased region" description="Basic and acidic residues" evidence="2">
    <location>
        <begin position="367"/>
        <end position="390"/>
    </location>
</feature>
<proteinExistence type="predicted"/>
<feature type="region of interest" description="Disordered" evidence="2">
    <location>
        <begin position="367"/>
        <end position="400"/>
    </location>
</feature>
<feature type="region of interest" description="Disordered" evidence="2">
    <location>
        <begin position="883"/>
        <end position="977"/>
    </location>
</feature>
<dbReference type="STRING" id="27342.A0A0H2SAG0"/>
<evidence type="ECO:0000313" key="4">
    <source>
        <dbReference type="Proteomes" id="UP000053477"/>
    </source>
</evidence>
<feature type="region of interest" description="Disordered" evidence="2">
    <location>
        <begin position="800"/>
        <end position="850"/>
    </location>
</feature>
<evidence type="ECO:0000256" key="1">
    <source>
        <dbReference type="SAM" id="Coils"/>
    </source>
</evidence>
<feature type="region of interest" description="Disordered" evidence="2">
    <location>
        <begin position="55"/>
        <end position="77"/>
    </location>
</feature>
<feature type="compositionally biased region" description="Basic and acidic residues" evidence="2">
    <location>
        <begin position="914"/>
        <end position="927"/>
    </location>
</feature>
<dbReference type="Proteomes" id="UP000053477">
    <property type="component" value="Unassembled WGS sequence"/>
</dbReference>
<dbReference type="InParanoid" id="A0A0H2SAG0"/>
<feature type="compositionally biased region" description="Low complexity" evidence="2">
    <location>
        <begin position="958"/>
        <end position="977"/>
    </location>
</feature>
<gene>
    <name evidence="3" type="ORF">SCHPADRAFT_344406</name>
</gene>
<feature type="compositionally biased region" description="Basic and acidic residues" evidence="2">
    <location>
        <begin position="690"/>
        <end position="713"/>
    </location>
</feature>
<name>A0A0H2SAG0_9AGAM</name>
<keyword evidence="4" id="KW-1185">Reference proteome</keyword>
<keyword evidence="1" id="KW-0175">Coiled coil</keyword>
<dbReference type="EMBL" id="KQ085953">
    <property type="protein sequence ID" value="KLO13861.1"/>
    <property type="molecule type" value="Genomic_DNA"/>
</dbReference>
<dbReference type="Gene3D" id="1.10.287.1490">
    <property type="match status" value="1"/>
</dbReference>
<evidence type="ECO:0000313" key="3">
    <source>
        <dbReference type="EMBL" id="KLO13861.1"/>
    </source>
</evidence>
<feature type="compositionally biased region" description="Low complexity" evidence="2">
    <location>
        <begin position="65"/>
        <end position="74"/>
    </location>
</feature>
<organism evidence="3 4">
    <name type="scientific">Schizopora paradoxa</name>
    <dbReference type="NCBI Taxonomy" id="27342"/>
    <lineage>
        <taxon>Eukaryota</taxon>
        <taxon>Fungi</taxon>
        <taxon>Dikarya</taxon>
        <taxon>Basidiomycota</taxon>
        <taxon>Agaricomycotina</taxon>
        <taxon>Agaricomycetes</taxon>
        <taxon>Hymenochaetales</taxon>
        <taxon>Schizoporaceae</taxon>
        <taxon>Schizopora</taxon>
    </lineage>
</organism>
<reference evidence="3 4" key="1">
    <citation type="submission" date="2015-04" db="EMBL/GenBank/DDBJ databases">
        <title>Complete genome sequence of Schizopora paradoxa KUC8140, a cosmopolitan wood degrader in East Asia.</title>
        <authorList>
            <consortium name="DOE Joint Genome Institute"/>
            <person name="Min B."/>
            <person name="Park H."/>
            <person name="Jang Y."/>
            <person name="Kim J.-J."/>
            <person name="Kim K.H."/>
            <person name="Pangilinan J."/>
            <person name="Lipzen A."/>
            <person name="Riley R."/>
            <person name="Grigoriev I.V."/>
            <person name="Spatafora J.W."/>
            <person name="Choi I.-G."/>
        </authorList>
    </citation>
    <scope>NUCLEOTIDE SEQUENCE [LARGE SCALE GENOMIC DNA]</scope>
    <source>
        <strain evidence="3 4">KUC8140</strain>
    </source>
</reference>
<sequence length="977" mass="108257">MDVPSSPASEYTNYDEDANASFGPWASLIVDQVNNQLDHDFDDAQDVETILGQDVGFDKAGPGESGSSGVEKSSQPLVNPDTLSQILRIVTQQAIALDACRTELEAFRRESSESAHEKDGKIKALQREVKTMRKEGDKREQELARTKAQLATGVGNPKLDESLKTMERRFEQNMARVEGEKAELVLLISTMRIANAQLKNRLDERGGSMDVFNGLDEDQLSTRLAEIVKRSCLDLINECETLKKNLAEVNELARKFERQAASRQTELEESHRVINEQSELLTDSESRLYDAHAKVLELEMLSNSMKGDLETSNEELAILQERLVDYEDNSAKVQELQVTVEKLHSEGKARAEEFERSTAELRQNLADQEKELTAGRSESEERRRQLEESNQRVSSLEEESSAWKSKYEAATEANASLQLQVTETCKARDDALRSCDELKAQIAKVEEEASKASQEAKAQAQGQAAQFEKERSIATKTLEDVNEKLVSASSRFSDLESEHAKLQSKAQDLENSIETTKKELESTKSTLKETEKERNLALMNAEQLRAVLQDSSDRIQKLKSELETAKKNEGDLRKGRTEDAELIAGLRKELDSSNIALHKVEDDLKVEKKNSQDSFDRFEEVSKQLAQEKSTLAKSAKDLAEARKTCEDLRQADAARALLLDDLVKQVSQLKQSNDDKELQITQANQEKERLKGELADARRQAKQGVKESEQKIAEATQRSAQLEEENKELSEALRDSELQCRGAQAQLAEVQEHLNVSDRQNNELISSSNKVKTDLAKAQAHIEKLEAARHRMAAIYGLPTSQSPLPSPDRAHPMRRLSSTTHTPSASPPMPHSALSRVSPDQGLPPNKRARLSAATWPSTLNIDTLAANNISLSSMAAPRSAIEMSGEGRTADTAITIDDDTQASSSGDETEPSAREGATEGRDASFRPGKPGRQRDNRERKNAGDVTQDTGPGRITRASAKASKTRSSGSAGETN</sequence>
<feature type="coiled-coil region" evidence="1">
    <location>
        <begin position="232"/>
        <end position="259"/>
    </location>
</feature>
<accession>A0A0H2SAG0</accession>
<feature type="region of interest" description="Disordered" evidence="2">
    <location>
        <begin position="690"/>
        <end position="731"/>
    </location>
</feature>
<dbReference type="OrthoDB" id="3261529at2759"/>
<protein>
    <submittedName>
        <fullName evidence="3">Uncharacterized protein</fullName>
    </submittedName>
</protein>
<feature type="coiled-coil region" evidence="1">
    <location>
        <begin position="115"/>
        <end position="142"/>
    </location>
</feature>
<dbReference type="AlphaFoldDB" id="A0A0H2SAG0"/>
<evidence type="ECO:0000256" key="2">
    <source>
        <dbReference type="SAM" id="MobiDB-lite"/>
    </source>
</evidence>
<feature type="compositionally biased region" description="Basic and acidic residues" evidence="2">
    <location>
        <begin position="935"/>
        <end position="945"/>
    </location>
</feature>